<name>A0AAD5UVV2_9APHY</name>
<feature type="region of interest" description="Disordered" evidence="1">
    <location>
        <begin position="119"/>
        <end position="141"/>
    </location>
</feature>
<dbReference type="AlphaFoldDB" id="A0AAD5UVV2"/>
<keyword evidence="2" id="KW-0812">Transmembrane</keyword>
<feature type="transmembrane region" description="Helical" evidence="2">
    <location>
        <begin position="84"/>
        <end position="104"/>
    </location>
</feature>
<evidence type="ECO:0008006" key="5">
    <source>
        <dbReference type="Google" id="ProtNLM"/>
    </source>
</evidence>
<comment type="caution">
    <text evidence="3">The sequence shown here is derived from an EMBL/GenBank/DDBJ whole genome shotgun (WGS) entry which is preliminary data.</text>
</comment>
<feature type="transmembrane region" description="Helical" evidence="2">
    <location>
        <begin position="56"/>
        <end position="72"/>
    </location>
</feature>
<evidence type="ECO:0000256" key="2">
    <source>
        <dbReference type="SAM" id="Phobius"/>
    </source>
</evidence>
<keyword evidence="4" id="KW-1185">Reference proteome</keyword>
<dbReference type="EMBL" id="JANAWD010000468">
    <property type="protein sequence ID" value="KAJ3479016.1"/>
    <property type="molecule type" value="Genomic_DNA"/>
</dbReference>
<evidence type="ECO:0000313" key="3">
    <source>
        <dbReference type="EMBL" id="KAJ3479016.1"/>
    </source>
</evidence>
<feature type="region of interest" description="Disordered" evidence="1">
    <location>
        <begin position="24"/>
        <end position="43"/>
    </location>
</feature>
<gene>
    <name evidence="3" type="ORF">NLI96_g9363</name>
</gene>
<sequence>MTPIPTNPQFEPVPLLFMPRESCPSNYSQGEEQLPIKPPQPSDSIARYHPLRKHQALFLALFVALVLLSEPANNATFIMHSTTLISFVALLLFAAVTFANPVAAPRPLERKALKQFQYKRGATPVRRSPQWGGKPSKAPGV</sequence>
<accession>A0AAD5UVV2</accession>
<evidence type="ECO:0000256" key="1">
    <source>
        <dbReference type="SAM" id="MobiDB-lite"/>
    </source>
</evidence>
<evidence type="ECO:0000313" key="4">
    <source>
        <dbReference type="Proteomes" id="UP001212997"/>
    </source>
</evidence>
<keyword evidence="2" id="KW-0472">Membrane</keyword>
<keyword evidence="2" id="KW-1133">Transmembrane helix</keyword>
<reference evidence="3" key="1">
    <citation type="submission" date="2022-07" db="EMBL/GenBank/DDBJ databases">
        <title>Genome Sequence of Physisporinus lineatus.</title>
        <authorList>
            <person name="Buettner E."/>
        </authorList>
    </citation>
    <scope>NUCLEOTIDE SEQUENCE</scope>
    <source>
        <strain evidence="3">VT162</strain>
    </source>
</reference>
<organism evidence="3 4">
    <name type="scientific">Meripilus lineatus</name>
    <dbReference type="NCBI Taxonomy" id="2056292"/>
    <lineage>
        <taxon>Eukaryota</taxon>
        <taxon>Fungi</taxon>
        <taxon>Dikarya</taxon>
        <taxon>Basidiomycota</taxon>
        <taxon>Agaricomycotina</taxon>
        <taxon>Agaricomycetes</taxon>
        <taxon>Polyporales</taxon>
        <taxon>Meripilaceae</taxon>
        <taxon>Meripilus</taxon>
    </lineage>
</organism>
<protein>
    <recommendedName>
        <fullName evidence="5">Transmembrane protein</fullName>
    </recommendedName>
</protein>
<dbReference type="Proteomes" id="UP001212997">
    <property type="component" value="Unassembled WGS sequence"/>
</dbReference>
<proteinExistence type="predicted"/>